<dbReference type="RefSeq" id="WP_354435314.1">
    <property type="nucleotide sequence ID" value="NZ_JBEPLY010000013.1"/>
</dbReference>
<dbReference type="Proteomes" id="UP001549164">
    <property type="component" value="Unassembled WGS sequence"/>
</dbReference>
<dbReference type="Pfam" id="PF01501">
    <property type="entry name" value="Glyco_transf_8"/>
    <property type="match status" value="1"/>
</dbReference>
<evidence type="ECO:0000256" key="2">
    <source>
        <dbReference type="ARBA" id="ARBA00022679"/>
    </source>
</evidence>
<protein>
    <submittedName>
        <fullName evidence="5">Lipopolysaccharide biosynthesis glycosyltransferase</fullName>
    </submittedName>
</protein>
<dbReference type="PANTHER" id="PTHR13778">
    <property type="entry name" value="GLYCOSYLTRANSFERASE 8 DOMAIN-CONTAINING PROTEIN"/>
    <property type="match status" value="1"/>
</dbReference>
<dbReference type="SUPFAM" id="SSF53448">
    <property type="entry name" value="Nucleotide-diphospho-sugar transferases"/>
    <property type="match status" value="1"/>
</dbReference>
<reference evidence="5 6" key="1">
    <citation type="submission" date="2024-06" db="EMBL/GenBank/DDBJ databases">
        <title>Genomic Encyclopedia of Type Strains, Phase IV (KMG-IV): sequencing the most valuable type-strain genomes for metagenomic binning, comparative biology and taxonomic classification.</title>
        <authorList>
            <person name="Goeker M."/>
        </authorList>
    </citation>
    <scope>NUCLEOTIDE SEQUENCE [LARGE SCALE GENOMIC DNA]</scope>
    <source>
        <strain evidence="5 6">DSM 28102</strain>
    </source>
</reference>
<dbReference type="InterPro" id="IPR050748">
    <property type="entry name" value="Glycosyltrans_8_dom-fam"/>
</dbReference>
<keyword evidence="1" id="KW-0328">Glycosyltransferase</keyword>
<dbReference type="EMBL" id="JBEPLY010000013">
    <property type="protein sequence ID" value="MET3601485.1"/>
    <property type="molecule type" value="Genomic_DNA"/>
</dbReference>
<dbReference type="Gene3D" id="3.90.550.10">
    <property type="entry name" value="Spore Coat Polysaccharide Biosynthesis Protein SpsA, Chain A"/>
    <property type="match status" value="1"/>
</dbReference>
<dbReference type="Pfam" id="PF14393">
    <property type="entry name" value="DUF4422"/>
    <property type="match status" value="1"/>
</dbReference>
<organism evidence="5 6">
    <name type="scientific">Martelella mangrovi</name>
    <dbReference type="NCBI Taxonomy" id="1397477"/>
    <lineage>
        <taxon>Bacteria</taxon>
        <taxon>Pseudomonadati</taxon>
        <taxon>Pseudomonadota</taxon>
        <taxon>Alphaproteobacteria</taxon>
        <taxon>Hyphomicrobiales</taxon>
        <taxon>Aurantimonadaceae</taxon>
        <taxon>Martelella</taxon>
    </lineage>
</organism>
<evidence type="ECO:0000259" key="4">
    <source>
        <dbReference type="Pfam" id="PF14393"/>
    </source>
</evidence>
<name>A0ABV2IEY2_9HYPH</name>
<keyword evidence="2" id="KW-0808">Transferase</keyword>
<sequence length="592" mass="68745">MISKKIFISVVYFKPAPLVKTEYLNPVQAGRALGRYDVEGAIGDDTGKNISEKNVSWNELTALYWMRHNVDAEYYGLMHYRRLMVFAEKKPKAVTFSDITEREFERFGWDDALIEKACESADILTPPVRDIYLPGMPGVLMTASEFYSHQHHGRDMDILEAIVKERSPEIYPYLVQILTGRKVFFNNISVMKKALFREYADWLIDTLEVAEQRIDRAGYDGYQARTWGFLAEYLTNAYVAYAKSVHKAKVKELPLTWGTRPRPSVSPEAVLAKARTKRHRERLAETSSDSKIEVVLAVDDNYVPHSAVTMLSAIRTSSMPDQLRFHVLNGRNITDDNRRKLTTLIEGEGATLNFLDIDDSDLRWLPLNRDYVSIATYYRLVMQEYLPKTVEKAIYLDADTVVVDPLEDLWMTDLEDHPVAGAPDDAGFQQARRLQLSSRHRYFNAGIMIFDVASFRKMELKEDIISAFRKHGSCIISQDQDILNILFSENTKMLHLRWNAGSRIYRDNPLEPSYDEEEALEAASDPAIVHFTDKRKPWHLKCTHPFTELYWDYRNETPWAETAADRMKRRAVYWLRRHLRARDRRFDNKVGR</sequence>
<gene>
    <name evidence="5" type="ORF">ABID12_003443</name>
</gene>
<accession>A0ABV2IEY2</accession>
<evidence type="ECO:0000256" key="3">
    <source>
        <dbReference type="ARBA" id="ARBA00022723"/>
    </source>
</evidence>
<evidence type="ECO:0000313" key="5">
    <source>
        <dbReference type="EMBL" id="MET3601485.1"/>
    </source>
</evidence>
<dbReference type="CDD" id="cd04194">
    <property type="entry name" value="GT8_A4GalT_like"/>
    <property type="match status" value="1"/>
</dbReference>
<feature type="domain" description="DUF4422" evidence="4">
    <location>
        <begin position="8"/>
        <end position="240"/>
    </location>
</feature>
<dbReference type="PANTHER" id="PTHR13778:SF47">
    <property type="entry name" value="LIPOPOLYSACCHARIDE 1,3-GALACTOSYLTRANSFERASE"/>
    <property type="match status" value="1"/>
</dbReference>
<dbReference type="InterPro" id="IPR029044">
    <property type="entry name" value="Nucleotide-diphossugar_trans"/>
</dbReference>
<evidence type="ECO:0000256" key="1">
    <source>
        <dbReference type="ARBA" id="ARBA00022676"/>
    </source>
</evidence>
<dbReference type="InterPro" id="IPR002495">
    <property type="entry name" value="Glyco_trans_8"/>
</dbReference>
<keyword evidence="3" id="KW-0479">Metal-binding</keyword>
<dbReference type="InterPro" id="IPR025536">
    <property type="entry name" value="DUF4422"/>
</dbReference>
<keyword evidence="6" id="KW-1185">Reference proteome</keyword>
<proteinExistence type="predicted"/>
<comment type="caution">
    <text evidence="5">The sequence shown here is derived from an EMBL/GenBank/DDBJ whole genome shotgun (WGS) entry which is preliminary data.</text>
</comment>
<evidence type="ECO:0000313" key="6">
    <source>
        <dbReference type="Proteomes" id="UP001549164"/>
    </source>
</evidence>